<evidence type="ECO:0000256" key="3">
    <source>
        <dbReference type="ARBA" id="ARBA00012154"/>
    </source>
</evidence>
<dbReference type="PROSITE" id="PS01128">
    <property type="entry name" value="SHIKIMATE_KINASE"/>
    <property type="match status" value="1"/>
</dbReference>
<keyword evidence="11" id="KW-0460">Magnesium</keyword>
<dbReference type="PANTHER" id="PTHR21087:SF16">
    <property type="entry name" value="SHIKIMATE KINASE 1, CHLOROPLASTIC"/>
    <property type="match status" value="1"/>
</dbReference>
<evidence type="ECO:0000256" key="4">
    <source>
        <dbReference type="ARBA" id="ARBA00022605"/>
    </source>
</evidence>
<keyword evidence="8 11" id="KW-0067">ATP-binding</keyword>
<comment type="cofactor">
    <cofactor evidence="11">
        <name>Mg(2+)</name>
        <dbReference type="ChEBI" id="CHEBI:18420"/>
    </cofactor>
    <text evidence="11">Binds 1 Mg(2+) ion per subunit.</text>
</comment>
<evidence type="ECO:0000256" key="10">
    <source>
        <dbReference type="ARBA" id="ARBA00048567"/>
    </source>
</evidence>
<dbReference type="InterPro" id="IPR027417">
    <property type="entry name" value="P-loop_NTPase"/>
</dbReference>
<keyword evidence="7 11" id="KW-0418">Kinase</keyword>
<dbReference type="InterPro" id="IPR031322">
    <property type="entry name" value="Shikimate/glucono_kinase"/>
</dbReference>
<dbReference type="KEGG" id="gsb:GSUB_05075"/>
<protein>
    <recommendedName>
        <fullName evidence="3 11">Shikimate kinase</fullName>
        <shortName evidence="11">SK</shortName>
        <ecNumber evidence="3 11">2.7.1.71</ecNumber>
    </recommendedName>
</protein>
<dbReference type="UniPathway" id="UPA00053">
    <property type="reaction ID" value="UER00088"/>
</dbReference>
<feature type="binding site" evidence="11">
    <location>
        <position position="62"/>
    </location>
    <ligand>
        <name>substrate</name>
    </ligand>
</feature>
<dbReference type="GO" id="GO:0008652">
    <property type="term" value="P:amino acid biosynthetic process"/>
    <property type="evidence" value="ECO:0007669"/>
    <property type="project" value="UniProtKB-KW"/>
</dbReference>
<dbReference type="CDD" id="cd00464">
    <property type="entry name" value="SK"/>
    <property type="match status" value="1"/>
</dbReference>
<comment type="subunit">
    <text evidence="11">Monomer.</text>
</comment>
<keyword evidence="9 11" id="KW-0057">Aromatic amino acid biosynthesis</keyword>
<feature type="binding site" evidence="11">
    <location>
        <position position="157"/>
    </location>
    <ligand>
        <name>ATP</name>
        <dbReference type="ChEBI" id="CHEBI:30616"/>
    </ligand>
</feature>
<feature type="binding site" evidence="11">
    <location>
        <position position="84"/>
    </location>
    <ligand>
        <name>substrate</name>
    </ligand>
</feature>
<dbReference type="Proteomes" id="UP000035036">
    <property type="component" value="Chromosome"/>
</dbReference>
<feature type="binding site" evidence="11">
    <location>
        <position position="122"/>
    </location>
    <ligand>
        <name>ATP</name>
        <dbReference type="ChEBI" id="CHEBI:30616"/>
    </ligand>
</feature>
<dbReference type="InterPro" id="IPR000623">
    <property type="entry name" value="Shikimate_kinase/TSH1"/>
</dbReference>
<dbReference type="GO" id="GO:0005524">
    <property type="term" value="F:ATP binding"/>
    <property type="evidence" value="ECO:0007669"/>
    <property type="project" value="UniProtKB-UniRule"/>
</dbReference>
<comment type="subcellular location">
    <subcellularLocation>
        <location evidence="11">Cytoplasm</location>
    </subcellularLocation>
</comment>
<dbReference type="Gene3D" id="3.40.50.300">
    <property type="entry name" value="P-loop containing nucleotide triphosphate hydrolases"/>
    <property type="match status" value="1"/>
</dbReference>
<dbReference type="GO" id="GO:0000287">
    <property type="term" value="F:magnesium ion binding"/>
    <property type="evidence" value="ECO:0007669"/>
    <property type="project" value="UniProtKB-UniRule"/>
</dbReference>
<proteinExistence type="inferred from homology"/>
<keyword evidence="13" id="KW-1185">Reference proteome</keyword>
<evidence type="ECO:0000256" key="8">
    <source>
        <dbReference type="ARBA" id="ARBA00022840"/>
    </source>
</evidence>
<comment type="function">
    <text evidence="11">Catalyzes the specific phosphorylation of the 3-hydroxyl group of shikimic acid using ATP as a cosubstrate.</text>
</comment>
<dbReference type="GO" id="GO:0005829">
    <property type="term" value="C:cytosol"/>
    <property type="evidence" value="ECO:0007669"/>
    <property type="project" value="TreeGrafter"/>
</dbReference>
<dbReference type="PANTHER" id="PTHR21087">
    <property type="entry name" value="SHIKIMATE KINASE"/>
    <property type="match status" value="1"/>
</dbReference>
<dbReference type="HAMAP" id="MF_00109">
    <property type="entry name" value="Shikimate_kinase"/>
    <property type="match status" value="1"/>
</dbReference>
<evidence type="ECO:0000256" key="6">
    <source>
        <dbReference type="ARBA" id="ARBA00022741"/>
    </source>
</evidence>
<feature type="binding site" evidence="11">
    <location>
        <position position="38"/>
    </location>
    <ligand>
        <name>substrate</name>
    </ligand>
</feature>
<keyword evidence="11" id="KW-0479">Metal-binding</keyword>
<dbReference type="PRINTS" id="PR01100">
    <property type="entry name" value="SHIKIMTKNASE"/>
</dbReference>
<dbReference type="GO" id="GO:0009073">
    <property type="term" value="P:aromatic amino acid family biosynthetic process"/>
    <property type="evidence" value="ECO:0007669"/>
    <property type="project" value="UniProtKB-KW"/>
</dbReference>
<name>A0A0B5FNA1_9BACT</name>
<feature type="binding site" evidence="11">
    <location>
        <position position="141"/>
    </location>
    <ligand>
        <name>substrate</name>
    </ligand>
</feature>
<evidence type="ECO:0000256" key="9">
    <source>
        <dbReference type="ARBA" id="ARBA00023141"/>
    </source>
</evidence>
<comment type="pathway">
    <text evidence="1 11">Metabolic intermediate biosynthesis; chorismate biosynthesis; chorismate from D-erythrose 4-phosphate and phosphoenolpyruvate: step 5/7.</text>
</comment>
<dbReference type="STRING" id="483547.GSUB_05075"/>
<dbReference type="AlphaFoldDB" id="A0A0B5FNA1"/>
<evidence type="ECO:0000313" key="12">
    <source>
        <dbReference type="EMBL" id="AJF06059.1"/>
    </source>
</evidence>
<feature type="binding site" evidence="11">
    <location>
        <begin position="16"/>
        <end position="21"/>
    </location>
    <ligand>
        <name>ATP</name>
        <dbReference type="ChEBI" id="CHEBI:30616"/>
    </ligand>
</feature>
<dbReference type="EC" id="2.7.1.71" evidence="3 11"/>
<comment type="similarity">
    <text evidence="2 11">Belongs to the shikimate kinase family.</text>
</comment>
<keyword evidence="5 11" id="KW-0808">Transferase</keyword>
<comment type="catalytic activity">
    <reaction evidence="10 11">
        <text>shikimate + ATP = 3-phosphoshikimate + ADP + H(+)</text>
        <dbReference type="Rhea" id="RHEA:13121"/>
        <dbReference type="ChEBI" id="CHEBI:15378"/>
        <dbReference type="ChEBI" id="CHEBI:30616"/>
        <dbReference type="ChEBI" id="CHEBI:36208"/>
        <dbReference type="ChEBI" id="CHEBI:145989"/>
        <dbReference type="ChEBI" id="CHEBI:456216"/>
        <dbReference type="EC" id="2.7.1.71"/>
    </reaction>
</comment>
<dbReference type="GO" id="GO:0009423">
    <property type="term" value="P:chorismate biosynthetic process"/>
    <property type="evidence" value="ECO:0007669"/>
    <property type="project" value="UniProtKB-UniRule"/>
</dbReference>
<evidence type="ECO:0000313" key="13">
    <source>
        <dbReference type="Proteomes" id="UP000035036"/>
    </source>
</evidence>
<gene>
    <name evidence="11" type="primary">aroK</name>
    <name evidence="12" type="ORF">GSUB_05075</name>
</gene>
<dbReference type="HOGENOM" id="CLU_057607_2_3_7"/>
<keyword evidence="4 11" id="KW-0028">Amino-acid biosynthesis</keyword>
<feature type="binding site" evidence="11">
    <location>
        <position position="20"/>
    </location>
    <ligand>
        <name>Mg(2+)</name>
        <dbReference type="ChEBI" id="CHEBI:18420"/>
    </ligand>
</feature>
<evidence type="ECO:0000256" key="11">
    <source>
        <dbReference type="HAMAP-Rule" id="MF_00109"/>
    </source>
</evidence>
<organism evidence="12 13">
    <name type="scientific">Geoalkalibacter subterraneus</name>
    <dbReference type="NCBI Taxonomy" id="483547"/>
    <lineage>
        <taxon>Bacteria</taxon>
        <taxon>Pseudomonadati</taxon>
        <taxon>Thermodesulfobacteriota</taxon>
        <taxon>Desulfuromonadia</taxon>
        <taxon>Desulfuromonadales</taxon>
        <taxon>Geoalkalibacteraceae</taxon>
        <taxon>Geoalkalibacter</taxon>
    </lineage>
</organism>
<dbReference type="InterPro" id="IPR023000">
    <property type="entry name" value="Shikimate_kinase_CS"/>
</dbReference>
<reference evidence="12 13" key="1">
    <citation type="journal article" date="2015" name="Genome Announc.">
        <title>Genomes of Geoalkalibacter ferrihydriticus Z-0531T and Geoalkalibacter subterraneus Red1T, Two Haloalkaliphilic Metal-Reducing Deltaproteobacteria.</title>
        <authorList>
            <person name="Badalamenti J.P."/>
            <person name="Krajmalnik-Brown R."/>
            <person name="Torres C.I."/>
            <person name="Bond D.R."/>
        </authorList>
    </citation>
    <scope>NUCLEOTIDE SEQUENCE [LARGE SCALE GENOMIC DNA]</scope>
    <source>
        <strain evidence="12 13">Red1</strain>
    </source>
</reference>
<evidence type="ECO:0000256" key="7">
    <source>
        <dbReference type="ARBA" id="ARBA00022777"/>
    </source>
</evidence>
<accession>A0A0B5FNA1</accession>
<sequence length="178" mass="20107">MSSTRRENLFLIGFMGAGKTTVGKVLAEKLGWCFMDLDQVIEQRSEKRISEIFAEQGERFFRDMESQVLSEVSTNAHTVVATGGGVIGREKNRHLMRNTGIVVFLDVPWKQLLERIEEGQGRPLAEGEDAMQRLTSLFEQRLPLYRMADLVIDCSGQSPQDLAEGIVSRLNETKLFLN</sequence>
<dbReference type="Pfam" id="PF01202">
    <property type="entry name" value="SKI"/>
    <property type="match status" value="1"/>
</dbReference>
<keyword evidence="6 11" id="KW-0547">Nucleotide-binding</keyword>
<evidence type="ECO:0000256" key="5">
    <source>
        <dbReference type="ARBA" id="ARBA00022679"/>
    </source>
</evidence>
<dbReference type="GO" id="GO:0004765">
    <property type="term" value="F:shikimate kinase activity"/>
    <property type="evidence" value="ECO:0007669"/>
    <property type="project" value="UniProtKB-UniRule"/>
</dbReference>
<keyword evidence="11" id="KW-0963">Cytoplasm</keyword>
<dbReference type="SUPFAM" id="SSF52540">
    <property type="entry name" value="P-loop containing nucleoside triphosphate hydrolases"/>
    <property type="match status" value="1"/>
</dbReference>
<evidence type="ECO:0000256" key="1">
    <source>
        <dbReference type="ARBA" id="ARBA00004842"/>
    </source>
</evidence>
<evidence type="ECO:0000256" key="2">
    <source>
        <dbReference type="ARBA" id="ARBA00006997"/>
    </source>
</evidence>
<dbReference type="EMBL" id="CP010311">
    <property type="protein sequence ID" value="AJF06059.1"/>
    <property type="molecule type" value="Genomic_DNA"/>
</dbReference>